<protein>
    <submittedName>
        <fullName evidence="1">Uncharacterized protein</fullName>
    </submittedName>
</protein>
<reference evidence="1" key="1">
    <citation type="journal article" date="2015" name="MBio">
        <title>Eco-Evolutionary Dynamics of Episomes among Ecologically Cohesive Bacterial Populations.</title>
        <authorList>
            <person name="Xue H."/>
            <person name="Cordero O.X."/>
            <person name="Camas F.M."/>
            <person name="Trimble W."/>
            <person name="Meyer F."/>
            <person name="Guglielmini J."/>
            <person name="Rocha E.P."/>
            <person name="Polz M.F."/>
        </authorList>
    </citation>
    <scope>NUCLEOTIDE SEQUENCE</scope>
    <source>
        <strain evidence="1">FF_61</strain>
    </source>
</reference>
<evidence type="ECO:0000313" key="1">
    <source>
        <dbReference type="EMBL" id="AKN37038.1"/>
    </source>
</evidence>
<organism evidence="1">
    <name type="scientific">Vibrio cyclitrophicus</name>
    <dbReference type="NCBI Taxonomy" id="47951"/>
    <lineage>
        <taxon>Bacteria</taxon>
        <taxon>Pseudomonadati</taxon>
        <taxon>Pseudomonadota</taxon>
        <taxon>Gammaproteobacteria</taxon>
        <taxon>Vibrionales</taxon>
        <taxon>Vibrionaceae</taxon>
        <taxon>Vibrio</taxon>
    </lineage>
</organism>
<dbReference type="AlphaFoldDB" id="A0A0H3ZLJ7"/>
<dbReference type="EMBL" id="KP795522">
    <property type="protein sequence ID" value="AKN37038.1"/>
    <property type="molecule type" value="Genomic_DNA"/>
</dbReference>
<sequence length="115" mass="12469">MFTAENAKLSDEDRTEVASKAMIEALLRTVSETNGTILGASKQHWVAIGQRSDSQATASVLGQVINELMYEDVTCNCPSCQKKRETSGVSKTQEPGVNEQTAQEILGEIEAEVVH</sequence>
<accession>A0A0H3ZLJ7</accession>
<name>A0A0H3ZLJ7_9VIBR</name>
<proteinExistence type="predicted"/>